<dbReference type="Pfam" id="PF00350">
    <property type="entry name" value="Dynamin_N"/>
    <property type="match status" value="1"/>
</dbReference>
<dbReference type="GO" id="GO:0005874">
    <property type="term" value="C:microtubule"/>
    <property type="evidence" value="ECO:0007669"/>
    <property type="project" value="TreeGrafter"/>
</dbReference>
<dbReference type="STRING" id="936435.F8Q290"/>
<dbReference type="OMA" id="DECTGWE"/>
<dbReference type="PROSITE" id="PS51718">
    <property type="entry name" value="G_DYNAMIN_2"/>
    <property type="match status" value="1"/>
</dbReference>
<dbReference type="Gene3D" id="3.40.50.300">
    <property type="entry name" value="P-loop containing nucleotide triphosphate hydrolases"/>
    <property type="match status" value="1"/>
</dbReference>
<dbReference type="InterPro" id="IPR020850">
    <property type="entry name" value="GED_dom"/>
</dbReference>
<feature type="domain" description="Dynamin-type G" evidence="4">
    <location>
        <begin position="22"/>
        <end position="328"/>
    </location>
</feature>
<dbReference type="EMBL" id="GL945482">
    <property type="protein sequence ID" value="EGN97301.1"/>
    <property type="molecule type" value="Genomic_DNA"/>
</dbReference>
<dbReference type="GO" id="GO:0005886">
    <property type="term" value="C:plasma membrane"/>
    <property type="evidence" value="ECO:0007669"/>
    <property type="project" value="TreeGrafter"/>
</dbReference>
<dbReference type="PROSITE" id="PS51388">
    <property type="entry name" value="GED"/>
    <property type="match status" value="1"/>
</dbReference>
<name>F8Q290_SERL3</name>
<dbReference type="InterPro" id="IPR030381">
    <property type="entry name" value="G_DYNAMIN_dom"/>
</dbReference>
<evidence type="ECO:0000259" key="3">
    <source>
        <dbReference type="PROSITE" id="PS51388"/>
    </source>
</evidence>
<dbReference type="HOGENOM" id="CLU_008964_4_1_1"/>
<dbReference type="AlphaFoldDB" id="F8Q290"/>
<dbReference type="InterPro" id="IPR003130">
    <property type="entry name" value="GED"/>
</dbReference>
<dbReference type="InParanoid" id="F8Q290"/>
<dbReference type="PANTHER" id="PTHR11566">
    <property type="entry name" value="DYNAMIN"/>
    <property type="match status" value="1"/>
</dbReference>
<keyword evidence="1" id="KW-0547">Nucleotide-binding</keyword>
<dbReference type="InterPro" id="IPR022812">
    <property type="entry name" value="Dynamin"/>
</dbReference>
<sequence length="728" mass="82155">MRRRKELLALIEELRAMGAGVLLDIPTIVVIGGQSAGKSSLVEAVSGINVPRDSGTCTRCPMECTMSSAAKSWSCTISLRTDYDHTGKALAQSSKVLFGAPLTNKNEVDIWLRRAQSAILNPSLPPESFYQMPYAELRGRANALKFSKNVVHISIEDPEATDLSFVDLPGLIQNEEKEVIEIVRSMVETYISRENTIILTTIPMSDDMENQLAVKLAKEADPEGERTIGILTKPDNVGPGDVSKRQTWRNVLEGREHILTHGYYCVRLPNDAERAEKLTRAEAQARALGFFNSTKPWSEIADRGRFGIPGFVNDISELLIQLIEKALPKLKKEIEKLLANCADNLDKLPPLILNNPVAEVISRVNAFCEGLKSAVYGREEQGFAQRDRAVFAILKRSIRLTAPDFRPFADPENYRSMDESETDLQESPGLKFPNPAVPVLGLYQVRKTIQESIGWELPNNVPYEAKKVLIDGFTSMWKEPSMKCFTDIHSNLLKFVEELIAKHFGQFKMLENYVGNLIREEVKEHEALARVALEETLKLEIDPCFTQNTHYFDTLRNAWLAKYKHAIHDPMYRRVDLHDIGPSCRHSYSASEHVYEGAFTRADVSQALRSLAQAGYKDLKIEDLARLLPPNGFEDELIVMADVRAYFNVAYKRIIDYVPLKIEHSLNRALADKLPESLLNNLMKTPNLLDRMAEFVSEDPAITARRAELRTRRSRLVNIQQKLANFGM</sequence>
<evidence type="ECO:0000313" key="5">
    <source>
        <dbReference type="EMBL" id="EGN97301.1"/>
    </source>
</evidence>
<dbReference type="InterPro" id="IPR027417">
    <property type="entry name" value="P-loop_NTPase"/>
</dbReference>
<organism evidence="6">
    <name type="scientific">Serpula lacrymans var. lacrymans (strain S7.3)</name>
    <name type="common">Dry rot fungus</name>
    <dbReference type="NCBI Taxonomy" id="936435"/>
    <lineage>
        <taxon>Eukaryota</taxon>
        <taxon>Fungi</taxon>
        <taxon>Dikarya</taxon>
        <taxon>Basidiomycota</taxon>
        <taxon>Agaricomycotina</taxon>
        <taxon>Agaricomycetes</taxon>
        <taxon>Agaricomycetidae</taxon>
        <taxon>Boletales</taxon>
        <taxon>Coniophorineae</taxon>
        <taxon>Serpulaceae</taxon>
        <taxon>Serpula</taxon>
    </lineage>
</organism>
<keyword evidence="6" id="KW-1185">Reference proteome</keyword>
<proteinExistence type="predicted"/>
<dbReference type="GO" id="GO:0003924">
    <property type="term" value="F:GTPase activity"/>
    <property type="evidence" value="ECO:0007669"/>
    <property type="project" value="InterPro"/>
</dbReference>
<dbReference type="PRINTS" id="PR00195">
    <property type="entry name" value="DYNAMIN"/>
</dbReference>
<dbReference type="Gene3D" id="1.20.120.1240">
    <property type="entry name" value="Dynamin, middle domain"/>
    <property type="match status" value="1"/>
</dbReference>
<keyword evidence="2" id="KW-0342">GTP-binding</keyword>
<accession>F8Q290</accession>
<feature type="domain" description="GED" evidence="3">
    <location>
        <begin position="636"/>
        <end position="728"/>
    </location>
</feature>
<gene>
    <name evidence="5" type="ORF">SERLA73DRAFT_92372</name>
</gene>
<dbReference type="InterPro" id="IPR045063">
    <property type="entry name" value="Dynamin_N"/>
</dbReference>
<dbReference type="eggNOG" id="KOG0446">
    <property type="taxonomic scope" value="Eukaryota"/>
</dbReference>
<evidence type="ECO:0008006" key="7">
    <source>
        <dbReference type="Google" id="ProtNLM"/>
    </source>
</evidence>
<dbReference type="Pfam" id="PF01031">
    <property type="entry name" value="Dynamin_M"/>
    <property type="match status" value="1"/>
</dbReference>
<evidence type="ECO:0000313" key="6">
    <source>
        <dbReference type="Proteomes" id="UP000008063"/>
    </source>
</evidence>
<dbReference type="InterPro" id="IPR001401">
    <property type="entry name" value="Dynamin_GTPase"/>
</dbReference>
<dbReference type="CDD" id="cd08771">
    <property type="entry name" value="DLP_1"/>
    <property type="match status" value="1"/>
</dbReference>
<dbReference type="GO" id="GO:0031623">
    <property type="term" value="P:receptor internalization"/>
    <property type="evidence" value="ECO:0007669"/>
    <property type="project" value="TreeGrafter"/>
</dbReference>
<dbReference type="Pfam" id="PF02212">
    <property type="entry name" value="GED"/>
    <property type="match status" value="1"/>
</dbReference>
<dbReference type="SMART" id="SM00053">
    <property type="entry name" value="DYNc"/>
    <property type="match status" value="1"/>
</dbReference>
<evidence type="ECO:0000259" key="4">
    <source>
        <dbReference type="PROSITE" id="PS51718"/>
    </source>
</evidence>
<reference evidence="6" key="1">
    <citation type="journal article" date="2011" name="Science">
        <title>The plant cell wall-decomposing machinery underlies the functional diversity of forest fungi.</title>
        <authorList>
            <person name="Eastwood D.C."/>
            <person name="Floudas D."/>
            <person name="Binder M."/>
            <person name="Majcherczyk A."/>
            <person name="Schneider P."/>
            <person name="Aerts A."/>
            <person name="Asiegbu F.O."/>
            <person name="Baker S.E."/>
            <person name="Barry K."/>
            <person name="Bendiksby M."/>
            <person name="Blumentritt M."/>
            <person name="Coutinho P.M."/>
            <person name="Cullen D."/>
            <person name="de Vries R.P."/>
            <person name="Gathman A."/>
            <person name="Goodell B."/>
            <person name="Henrissat B."/>
            <person name="Ihrmark K."/>
            <person name="Kauserud H."/>
            <person name="Kohler A."/>
            <person name="LaButti K."/>
            <person name="Lapidus A."/>
            <person name="Lavin J.L."/>
            <person name="Lee Y.-H."/>
            <person name="Lindquist E."/>
            <person name="Lilly W."/>
            <person name="Lucas S."/>
            <person name="Morin E."/>
            <person name="Murat C."/>
            <person name="Oguiza J.A."/>
            <person name="Park J."/>
            <person name="Pisabarro A.G."/>
            <person name="Riley R."/>
            <person name="Rosling A."/>
            <person name="Salamov A."/>
            <person name="Schmidt O."/>
            <person name="Schmutz J."/>
            <person name="Skrede I."/>
            <person name="Stenlid J."/>
            <person name="Wiebenga A."/>
            <person name="Xie X."/>
            <person name="Kuees U."/>
            <person name="Hibbett D.S."/>
            <person name="Hoffmeister D."/>
            <person name="Hoegberg N."/>
            <person name="Martin F."/>
            <person name="Grigoriev I.V."/>
            <person name="Watkinson S.C."/>
        </authorList>
    </citation>
    <scope>NUCLEOTIDE SEQUENCE [LARGE SCALE GENOMIC DNA]</scope>
    <source>
        <strain evidence="6">strain S7.3</strain>
    </source>
</reference>
<dbReference type="SUPFAM" id="SSF52540">
    <property type="entry name" value="P-loop containing nucleoside triphosphate hydrolases"/>
    <property type="match status" value="1"/>
</dbReference>
<dbReference type="GO" id="GO:0008017">
    <property type="term" value="F:microtubule binding"/>
    <property type="evidence" value="ECO:0007669"/>
    <property type="project" value="TreeGrafter"/>
</dbReference>
<dbReference type="GO" id="GO:0005525">
    <property type="term" value="F:GTP binding"/>
    <property type="evidence" value="ECO:0007669"/>
    <property type="project" value="InterPro"/>
</dbReference>
<dbReference type="InterPro" id="IPR000375">
    <property type="entry name" value="Dynamin_stalk"/>
</dbReference>
<dbReference type="Proteomes" id="UP000008063">
    <property type="component" value="Unassembled WGS sequence"/>
</dbReference>
<dbReference type="PANTHER" id="PTHR11566:SF131">
    <property type="entry name" value="GTPASE, PUTATIVE (AFU_ORTHOLOGUE AFUA_6G07630)-RELATED"/>
    <property type="match status" value="1"/>
</dbReference>
<protein>
    <recommendedName>
        <fullName evidence="7">GED domain-containing protein</fullName>
    </recommendedName>
</protein>
<evidence type="ECO:0000256" key="2">
    <source>
        <dbReference type="ARBA" id="ARBA00023134"/>
    </source>
</evidence>
<evidence type="ECO:0000256" key="1">
    <source>
        <dbReference type="ARBA" id="ARBA00022741"/>
    </source>
</evidence>
<dbReference type="GO" id="GO:0005737">
    <property type="term" value="C:cytoplasm"/>
    <property type="evidence" value="ECO:0007669"/>
    <property type="project" value="TreeGrafter"/>
</dbReference>
<dbReference type="OrthoDB" id="5061070at2759"/>